<dbReference type="EMBL" id="BMYM01000001">
    <property type="protein sequence ID" value="GHD29612.1"/>
    <property type="molecule type" value="Genomic_DNA"/>
</dbReference>
<name>A0A919CJ55_9GAMM</name>
<protein>
    <submittedName>
        <fullName evidence="1">Uncharacterized protein</fullName>
    </submittedName>
</protein>
<gene>
    <name evidence="1" type="ORF">GCM10007053_10440</name>
</gene>
<evidence type="ECO:0000313" key="2">
    <source>
        <dbReference type="Proteomes" id="UP000644693"/>
    </source>
</evidence>
<reference evidence="1" key="2">
    <citation type="submission" date="2020-09" db="EMBL/GenBank/DDBJ databases">
        <authorList>
            <person name="Sun Q."/>
            <person name="Kim S."/>
        </authorList>
    </citation>
    <scope>NUCLEOTIDE SEQUENCE</scope>
    <source>
        <strain evidence="1">KCTC 23430</strain>
    </source>
</reference>
<keyword evidence="2" id="KW-1185">Reference proteome</keyword>
<evidence type="ECO:0000313" key="1">
    <source>
        <dbReference type="EMBL" id="GHD29612.1"/>
    </source>
</evidence>
<organism evidence="1 2">
    <name type="scientific">Parahalioglobus pacificus</name>
    <dbReference type="NCBI Taxonomy" id="930806"/>
    <lineage>
        <taxon>Bacteria</taxon>
        <taxon>Pseudomonadati</taxon>
        <taxon>Pseudomonadota</taxon>
        <taxon>Gammaproteobacteria</taxon>
        <taxon>Cellvibrionales</taxon>
        <taxon>Halieaceae</taxon>
        <taxon>Parahalioglobus</taxon>
    </lineage>
</organism>
<sequence>MVNEVYLTGADHEIEAVIQRVGDLSGPVFVSQEFVDARSVAVSESASPYSKFQVHFGDQKAPLSAMKSGGRIGVEMRTVDKDLIIIERRGRDDFDSSMFRLINGQLLHEDHPEFSRAGGDAEQLADIRDNQDTLAAGTDYEVSLQELLGVRLDRAKVLTRFYSDMLAGVLVAGVVDGKKVVASVLWRKENNTQITAVAELREYAEKTTVTAKFLDAKGSAAIFSRKRPFARMTTEIVNQNLDLLWTETGRSVESNPPSISAACSESYAVLVNQYEKDRSTGKLVLNLLNKDGRIDDSLTIQVIDQGFATEHWIAQASENQLYVYANFRKKEKVLGSEGLVYFRSGYKIFGVNLMCD</sequence>
<comment type="caution">
    <text evidence="1">The sequence shown here is derived from an EMBL/GenBank/DDBJ whole genome shotgun (WGS) entry which is preliminary data.</text>
</comment>
<accession>A0A919CJ55</accession>
<proteinExistence type="predicted"/>
<dbReference type="Proteomes" id="UP000644693">
    <property type="component" value="Unassembled WGS sequence"/>
</dbReference>
<reference evidence="1" key="1">
    <citation type="journal article" date="2014" name="Int. J. Syst. Evol. Microbiol.">
        <title>Complete genome sequence of Corynebacterium casei LMG S-19264T (=DSM 44701T), isolated from a smear-ripened cheese.</title>
        <authorList>
            <consortium name="US DOE Joint Genome Institute (JGI-PGF)"/>
            <person name="Walter F."/>
            <person name="Albersmeier A."/>
            <person name="Kalinowski J."/>
            <person name="Ruckert C."/>
        </authorList>
    </citation>
    <scope>NUCLEOTIDE SEQUENCE</scope>
    <source>
        <strain evidence="1">KCTC 23430</strain>
    </source>
</reference>
<dbReference type="AlphaFoldDB" id="A0A919CJ55"/>